<evidence type="ECO:0000313" key="1">
    <source>
        <dbReference type="EMBL" id="CAB4129049.1"/>
    </source>
</evidence>
<protein>
    <submittedName>
        <fullName evidence="1">Uncharacterized protein</fullName>
    </submittedName>
</protein>
<proteinExistence type="predicted"/>
<reference evidence="1" key="1">
    <citation type="submission" date="2020-04" db="EMBL/GenBank/DDBJ databases">
        <authorList>
            <person name="Chiriac C."/>
            <person name="Salcher M."/>
            <person name="Ghai R."/>
            <person name="Kavagutti S V."/>
        </authorList>
    </citation>
    <scope>NUCLEOTIDE SEQUENCE</scope>
</reference>
<sequence>MAKGLKIAHEQSDGTKLDQRIGSNIYQGAVGGIPQWVTVDGVRTLKVAFRTDANVFHGNGYIIAQKGASQFLVANAVGAVTGATHSNASVTVCTLTNVAQPANVFLAGNTTQLSAASTMVISGYTTANTAFAAKRITSKHVYDFSGNKYRYRHAATQVATSTFANVIVH</sequence>
<gene>
    <name evidence="1" type="ORF">UFOVP112_147</name>
</gene>
<dbReference type="EMBL" id="LR796233">
    <property type="protein sequence ID" value="CAB4129049.1"/>
    <property type="molecule type" value="Genomic_DNA"/>
</dbReference>
<accession>A0A6J5LBB1</accession>
<organism evidence="1">
    <name type="scientific">uncultured Caudovirales phage</name>
    <dbReference type="NCBI Taxonomy" id="2100421"/>
    <lineage>
        <taxon>Viruses</taxon>
        <taxon>Duplodnaviria</taxon>
        <taxon>Heunggongvirae</taxon>
        <taxon>Uroviricota</taxon>
        <taxon>Caudoviricetes</taxon>
        <taxon>Peduoviridae</taxon>
        <taxon>Maltschvirus</taxon>
        <taxon>Maltschvirus maltsch</taxon>
    </lineage>
</organism>
<name>A0A6J5LBB1_9CAUD</name>